<keyword evidence="6" id="KW-1185">Reference proteome</keyword>
<name>A0ABT5UWQ3_9VIBR</name>
<dbReference type="PROSITE" id="PS50995">
    <property type="entry name" value="HTH_MARR_2"/>
    <property type="match status" value="1"/>
</dbReference>
<evidence type="ECO:0000256" key="2">
    <source>
        <dbReference type="ARBA" id="ARBA00023125"/>
    </source>
</evidence>
<evidence type="ECO:0000313" key="6">
    <source>
        <dbReference type="Proteomes" id="UP001216189"/>
    </source>
</evidence>
<accession>A0ABT5UWQ3</accession>
<dbReference type="Pfam" id="PF12802">
    <property type="entry name" value="MarR_2"/>
    <property type="match status" value="1"/>
</dbReference>
<dbReference type="InterPro" id="IPR000835">
    <property type="entry name" value="HTH_MarR-typ"/>
</dbReference>
<keyword evidence="3" id="KW-0804">Transcription</keyword>
<keyword evidence="2" id="KW-0238">DNA-binding</keyword>
<reference evidence="5 6" key="1">
    <citation type="submission" date="2023-02" db="EMBL/GenBank/DDBJ databases">
        <title>Vibrio intestini sp. nov., a close relative of Vibrio cholerae isolated from the intestine of Healthy Culter dabryi.</title>
        <authorList>
            <person name="Wu N."/>
        </authorList>
    </citation>
    <scope>NUCLEOTIDE SEQUENCE [LARGE SCALE GENOMIC DNA]</scope>
    <source>
        <strain evidence="5 6">DSL-7</strain>
    </source>
</reference>
<evidence type="ECO:0000256" key="1">
    <source>
        <dbReference type="ARBA" id="ARBA00023015"/>
    </source>
</evidence>
<protein>
    <submittedName>
        <fullName evidence="5">MarR family transcriptional regulator</fullName>
    </submittedName>
</protein>
<dbReference type="InterPro" id="IPR036388">
    <property type="entry name" value="WH-like_DNA-bd_sf"/>
</dbReference>
<dbReference type="EMBL" id="JARBFT010000002">
    <property type="protein sequence ID" value="MDE1513852.1"/>
    <property type="molecule type" value="Genomic_DNA"/>
</dbReference>
<evidence type="ECO:0000259" key="4">
    <source>
        <dbReference type="PROSITE" id="PS50995"/>
    </source>
</evidence>
<dbReference type="RefSeq" id="WP_274721601.1">
    <property type="nucleotide sequence ID" value="NZ_JARBFT010000002.1"/>
</dbReference>
<organism evidence="5 6">
    <name type="scientific">Vibrio chanodichtyis</name>
    <dbReference type="NCBI Taxonomy" id="3027932"/>
    <lineage>
        <taxon>Bacteria</taxon>
        <taxon>Pseudomonadati</taxon>
        <taxon>Pseudomonadota</taxon>
        <taxon>Gammaproteobacteria</taxon>
        <taxon>Vibrionales</taxon>
        <taxon>Vibrionaceae</taxon>
        <taxon>Vibrio</taxon>
    </lineage>
</organism>
<dbReference type="PANTHER" id="PTHR42756">
    <property type="entry name" value="TRANSCRIPTIONAL REGULATOR, MARR"/>
    <property type="match status" value="1"/>
</dbReference>
<dbReference type="PANTHER" id="PTHR42756:SF1">
    <property type="entry name" value="TRANSCRIPTIONAL REPRESSOR OF EMRAB OPERON"/>
    <property type="match status" value="1"/>
</dbReference>
<proteinExistence type="predicted"/>
<evidence type="ECO:0000313" key="5">
    <source>
        <dbReference type="EMBL" id="MDE1513852.1"/>
    </source>
</evidence>
<evidence type="ECO:0000256" key="3">
    <source>
        <dbReference type="ARBA" id="ARBA00023163"/>
    </source>
</evidence>
<comment type="caution">
    <text evidence="5">The sequence shown here is derived from an EMBL/GenBank/DDBJ whole genome shotgun (WGS) entry which is preliminary data.</text>
</comment>
<dbReference type="Proteomes" id="UP001216189">
    <property type="component" value="Unassembled WGS sequence"/>
</dbReference>
<keyword evidence="1" id="KW-0805">Transcription regulation</keyword>
<dbReference type="Gene3D" id="1.10.10.10">
    <property type="entry name" value="Winged helix-like DNA-binding domain superfamily/Winged helix DNA-binding domain"/>
    <property type="match status" value="1"/>
</dbReference>
<gene>
    <name evidence="5" type="ORF">PUN32_02350</name>
</gene>
<feature type="domain" description="HTH marR-type" evidence="4">
    <location>
        <begin position="1"/>
        <end position="157"/>
    </location>
</feature>
<dbReference type="InterPro" id="IPR036390">
    <property type="entry name" value="WH_DNA-bd_sf"/>
</dbReference>
<dbReference type="SMART" id="SM00347">
    <property type="entry name" value="HTH_MARR"/>
    <property type="match status" value="1"/>
</dbReference>
<dbReference type="SUPFAM" id="SSF46785">
    <property type="entry name" value="Winged helix' DNA-binding domain"/>
    <property type="match status" value="1"/>
</dbReference>
<sequence length="168" mass="19461">MDSVTIAIQQWADQKPEWNTLPMAIIDRTLRITKRIELAMAKFYQQIGLTPGEFEVLLALRRAGAPYCLTPAMLQSLTLLSSGAMTHRLDQLEHKGWLIRTMSQADRRSIDVTLSEQGVYRIDALLVEYLAWQTRILNGFSELEQDALSNQLQQWLSHYEQRWDGHFQ</sequence>